<keyword evidence="3" id="KW-1185">Reference proteome</keyword>
<proteinExistence type="predicted"/>
<name>A0A1Y2G6G1_9BASI</name>
<evidence type="ECO:0000313" key="3">
    <source>
        <dbReference type="Proteomes" id="UP000193467"/>
    </source>
</evidence>
<accession>A0A1Y2G6G1</accession>
<protein>
    <submittedName>
        <fullName evidence="2">Uncharacterized protein</fullName>
    </submittedName>
</protein>
<reference evidence="2 3" key="1">
    <citation type="submission" date="2016-07" db="EMBL/GenBank/DDBJ databases">
        <title>Pervasive Adenine N6-methylation of Active Genes in Fungi.</title>
        <authorList>
            <consortium name="DOE Joint Genome Institute"/>
            <person name="Mondo S.J."/>
            <person name="Dannebaum R.O."/>
            <person name="Kuo R.C."/>
            <person name="Labutti K."/>
            <person name="Haridas S."/>
            <person name="Kuo A."/>
            <person name="Salamov A."/>
            <person name="Ahrendt S.R."/>
            <person name="Lipzen A."/>
            <person name="Sullivan W."/>
            <person name="Andreopoulos W.B."/>
            <person name="Clum A."/>
            <person name="Lindquist E."/>
            <person name="Daum C."/>
            <person name="Ramamoorthy G.K."/>
            <person name="Gryganskyi A."/>
            <person name="Culley D."/>
            <person name="Magnuson J.K."/>
            <person name="James T.Y."/>
            <person name="O'Malley M.A."/>
            <person name="Stajich J.E."/>
            <person name="Spatafora J.W."/>
            <person name="Visel A."/>
            <person name="Grigoriev I.V."/>
        </authorList>
    </citation>
    <scope>NUCLEOTIDE SEQUENCE [LARGE SCALE GENOMIC DNA]</scope>
    <source>
        <strain evidence="2 3">62-1032</strain>
    </source>
</reference>
<dbReference type="EMBL" id="MCGR01000001">
    <property type="protein sequence ID" value="ORY92937.1"/>
    <property type="molecule type" value="Genomic_DNA"/>
</dbReference>
<organism evidence="2 3">
    <name type="scientific">Leucosporidium creatinivorum</name>
    <dbReference type="NCBI Taxonomy" id="106004"/>
    <lineage>
        <taxon>Eukaryota</taxon>
        <taxon>Fungi</taxon>
        <taxon>Dikarya</taxon>
        <taxon>Basidiomycota</taxon>
        <taxon>Pucciniomycotina</taxon>
        <taxon>Microbotryomycetes</taxon>
        <taxon>Leucosporidiales</taxon>
        <taxon>Leucosporidium</taxon>
    </lineage>
</organism>
<dbReference type="Proteomes" id="UP000193467">
    <property type="component" value="Unassembled WGS sequence"/>
</dbReference>
<feature type="compositionally biased region" description="Basic and acidic residues" evidence="1">
    <location>
        <begin position="126"/>
        <end position="136"/>
    </location>
</feature>
<dbReference type="InParanoid" id="A0A1Y2G6G1"/>
<dbReference type="AlphaFoldDB" id="A0A1Y2G6G1"/>
<comment type="caution">
    <text evidence="2">The sequence shown here is derived from an EMBL/GenBank/DDBJ whole genome shotgun (WGS) entry which is preliminary data.</text>
</comment>
<evidence type="ECO:0000313" key="2">
    <source>
        <dbReference type="EMBL" id="ORY92937.1"/>
    </source>
</evidence>
<gene>
    <name evidence="2" type="ORF">BCR35DRAFT_11989</name>
</gene>
<feature type="compositionally biased region" description="Polar residues" evidence="1">
    <location>
        <begin position="84"/>
        <end position="93"/>
    </location>
</feature>
<feature type="region of interest" description="Disordered" evidence="1">
    <location>
        <begin position="21"/>
        <end position="136"/>
    </location>
</feature>
<feature type="compositionally biased region" description="Low complexity" evidence="1">
    <location>
        <begin position="33"/>
        <end position="61"/>
    </location>
</feature>
<sequence>MRSAEQVHTSSFEGLHSPLLHLGARHLPPPLASPLTRSSHTHTSTTTTPIPRLTRFSRPLTPSHPLPPPRPSATPPFPLRPLISSKSLTTNPPATRHLRRYLRRSLGLPTRQGRMSSLLRAPTEVGGDRRARAGGR</sequence>
<evidence type="ECO:0000256" key="1">
    <source>
        <dbReference type="SAM" id="MobiDB-lite"/>
    </source>
</evidence>
<feature type="compositionally biased region" description="Pro residues" evidence="1">
    <location>
        <begin position="62"/>
        <end position="79"/>
    </location>
</feature>